<dbReference type="KEGG" id="spap:H3Z74_20465"/>
<organism evidence="1 2">
    <name type="scientific">Sphingomonas alpina</name>
    <dbReference type="NCBI Taxonomy" id="653931"/>
    <lineage>
        <taxon>Bacteria</taxon>
        <taxon>Pseudomonadati</taxon>
        <taxon>Pseudomonadota</taxon>
        <taxon>Alphaproteobacteria</taxon>
        <taxon>Sphingomonadales</taxon>
        <taxon>Sphingomonadaceae</taxon>
        <taxon>Sphingomonas</taxon>
    </lineage>
</organism>
<proteinExistence type="predicted"/>
<sequence length="193" mass="20260">MSAPEFSRPERIDTFGAGERSISIAANDAERTALAARFGLLAIERLQGEFKVRSEAAGIVARGHISAAVVQACSVTDDPIPATVEEDVALRFVADGAVDEEEIELSEDALDTMFYAGSAIDLGEAAAETMALALDPFPRGPNAAAALRAAGVISEDEVKPLGALAGLKGLLEKRTDRRFNPVFIQGTTMPDGT</sequence>
<dbReference type="Pfam" id="PF02620">
    <property type="entry name" value="YceD"/>
    <property type="match status" value="1"/>
</dbReference>
<reference evidence="1 2" key="1">
    <citation type="submission" date="2020-09" db="EMBL/GenBank/DDBJ databases">
        <title>Sphingomonas sp., a new species isolated from pork steak.</title>
        <authorList>
            <person name="Heidler von Heilborn D."/>
        </authorList>
    </citation>
    <scope>NUCLEOTIDE SEQUENCE [LARGE SCALE GENOMIC DNA]</scope>
    <source>
        <strain evidence="2">S8-3T</strain>
    </source>
</reference>
<evidence type="ECO:0000313" key="2">
    <source>
        <dbReference type="Proteomes" id="UP000516148"/>
    </source>
</evidence>
<evidence type="ECO:0000313" key="1">
    <source>
        <dbReference type="EMBL" id="QNQ09038.1"/>
    </source>
</evidence>
<protein>
    <submittedName>
        <fullName evidence="1">DUF177 domain-containing protein</fullName>
    </submittedName>
</protein>
<dbReference type="Proteomes" id="UP000516148">
    <property type="component" value="Chromosome"/>
</dbReference>
<dbReference type="InterPro" id="IPR003772">
    <property type="entry name" value="YceD"/>
</dbReference>
<dbReference type="AlphaFoldDB" id="A0A7H0LH85"/>
<dbReference type="EMBL" id="CP061038">
    <property type="protein sequence ID" value="QNQ09038.1"/>
    <property type="molecule type" value="Genomic_DNA"/>
</dbReference>
<accession>A0A7H0LH85</accession>
<name>A0A7H0LH85_9SPHN</name>
<keyword evidence="2" id="KW-1185">Reference proteome</keyword>
<gene>
    <name evidence="1" type="ORF">H3Z74_20465</name>
</gene>
<dbReference type="RefSeq" id="WP_187761363.1">
    <property type="nucleotide sequence ID" value="NZ_CP061038.1"/>
</dbReference>